<feature type="region of interest" description="Disordered" evidence="3">
    <location>
        <begin position="927"/>
        <end position="1004"/>
    </location>
</feature>
<feature type="region of interest" description="Disordered" evidence="3">
    <location>
        <begin position="1121"/>
        <end position="1153"/>
    </location>
</feature>
<dbReference type="SMART" id="SM01161">
    <property type="entry name" value="DUF1767"/>
    <property type="match status" value="1"/>
</dbReference>
<feature type="compositionally biased region" description="Polar residues" evidence="3">
    <location>
        <begin position="887"/>
        <end position="915"/>
    </location>
</feature>
<reference evidence="5 6" key="1">
    <citation type="submission" date="2015-07" db="EMBL/GenBank/DDBJ databases">
        <title>The genome of Eufriesea mexicana.</title>
        <authorList>
            <person name="Pan H."/>
            <person name="Kapheim K."/>
        </authorList>
    </citation>
    <scope>NUCLEOTIDE SEQUENCE [LARGE SCALE GENOMIC DNA]</scope>
    <source>
        <strain evidence="5">0111107269</strain>
        <tissue evidence="5">Whole body</tissue>
    </source>
</reference>
<evidence type="ECO:0000256" key="2">
    <source>
        <dbReference type="ARBA" id="ARBA00023242"/>
    </source>
</evidence>
<feature type="region of interest" description="Disordered" evidence="3">
    <location>
        <begin position="320"/>
        <end position="341"/>
    </location>
</feature>
<feature type="domain" description="Tudor" evidence="4">
    <location>
        <begin position="1012"/>
        <end position="1070"/>
    </location>
</feature>
<dbReference type="Proteomes" id="UP000250275">
    <property type="component" value="Unassembled WGS sequence"/>
</dbReference>
<accession>A0A310S780</accession>
<feature type="compositionally biased region" description="Polar residues" evidence="3">
    <location>
        <begin position="927"/>
        <end position="953"/>
    </location>
</feature>
<dbReference type="Pfam" id="PF08585">
    <property type="entry name" value="RMI1_N_C"/>
    <property type="match status" value="1"/>
</dbReference>
<evidence type="ECO:0000313" key="6">
    <source>
        <dbReference type="Proteomes" id="UP000250275"/>
    </source>
</evidence>
<dbReference type="OrthoDB" id="434939at2759"/>
<feature type="compositionally biased region" description="Basic and acidic residues" evidence="3">
    <location>
        <begin position="774"/>
        <end position="798"/>
    </location>
</feature>
<name>A0A310S780_9HYME</name>
<sequence>MFRVHFDGDFVAQSGRELLDVALSQLSGLRVRCLVVGHCCVFGDRFNGWLRFLKQENTVVNFVTSPIISSGYTKFVLQSRDHWSVRQFIRAVPIRSRLLRQEVELRRLFSLSFVSAYPDGHLSRGWFQVLSVRRRRERGCFRGFQHGARRGLFAVHLRLVCGPVSGTSVRRGRGVLYREVGWRGLWDNWVRCLFQLERLYALHLHGVLAALGLGEERKWRWCRRRWRCWWRRCNLLLLCPQSFRILRLPGLQSLLLSRFHFGCVVHRCIISFLSYLLRPPLQFLRDGGAEISAGDRRRPCGAIAGRCVCGDRGVVGFIGPGGGGSDGSEGDGGSWIAGRRGQRGRRRGRILAAGRLEARLGFRRACAAHGHRATHLHALRIHWLRVCEHRNTFALVYIAMITHFGCMIGRYVVGWAVVNDVLLPNVISPISQASIRLVSRIGVKVVNLIVDSWRHWVVQRLVVDFILVIATGVRATRCADEPVVLVLTLIDTDHRSVIWFTSPLLSLLRRINLSPLVTGRERPANEKIEQTKYITDHGYNTASDSGSINDIQKIIKRLLDLDLREVGNGQGDITQGNIVLQIQKIRNVAVPKNIEDSRSAPRLLKFFLTDGKNNFQAIEVEHIPPLSLNTPPGTKILIGHGNLPISHGIILLRPSNIAQVLGGKVTNLVEKWELNKKLALHTRMRSAEEGGPPPWIPFGKKITKVPEHDRNFKALAEKEKSSKENTEFEAQRKDAIAEAAKQGSKKAFGGGNKQLLDHSVQKIVDQGFSIEQADSFKEPREAREPRNKRFDKKSEEGKPSSGKISLFDFLEDKLPLQSESTESSNPSQNSYTPNTENSYDKIELKNNESQSGKSGRSQKGGRGYQVPPRHLEENKNSKKSNFNNSNTQYSQYNGGNHSQQNKPPRFQRNQDNHSYSQQDTLNKTYQKSQLNDSRNYNVHTRTNGTNIMNSNNYYKAPQDQQGKHFGAGRNYNHYDTENSGGKGTLGSNNQRSQNQYSNNQNTNVSSVGSTWVWRVGDECLAKYWEDNRYYNAKVTGVSDRTCVVQFKGFENYEEVLQVDCSPITDDNQAVQDYVMDQKQSDQRFNNRQLRYDQTQNHITGMEFRRGGSGVVPANKFAYNKKRNQQRSTQPIYQPPAQRCQNPMPMNTQNNSLL</sequence>
<comment type="subcellular location">
    <subcellularLocation>
        <location evidence="1">Nucleus</location>
    </subcellularLocation>
</comment>
<feature type="compositionally biased region" description="Low complexity" evidence="3">
    <location>
        <begin position="987"/>
        <end position="1004"/>
    </location>
</feature>
<protein>
    <submittedName>
        <fullName evidence="5">Tudor domain-containing protein 3</fullName>
    </submittedName>
</protein>
<keyword evidence="2" id="KW-0539">Nucleus</keyword>
<organism evidence="5 6">
    <name type="scientific">Eufriesea mexicana</name>
    <dbReference type="NCBI Taxonomy" id="516756"/>
    <lineage>
        <taxon>Eukaryota</taxon>
        <taxon>Metazoa</taxon>
        <taxon>Ecdysozoa</taxon>
        <taxon>Arthropoda</taxon>
        <taxon>Hexapoda</taxon>
        <taxon>Insecta</taxon>
        <taxon>Pterygota</taxon>
        <taxon>Neoptera</taxon>
        <taxon>Endopterygota</taxon>
        <taxon>Hymenoptera</taxon>
        <taxon>Apocrita</taxon>
        <taxon>Aculeata</taxon>
        <taxon>Apoidea</taxon>
        <taxon>Anthophila</taxon>
        <taxon>Apidae</taxon>
        <taxon>Eufriesea</taxon>
    </lineage>
</organism>
<feature type="compositionally biased region" description="Polar residues" evidence="3">
    <location>
        <begin position="817"/>
        <end position="837"/>
    </location>
</feature>
<dbReference type="SUPFAM" id="SSF63748">
    <property type="entry name" value="Tudor/PWWP/MBT"/>
    <property type="match status" value="1"/>
</dbReference>
<feature type="compositionally biased region" description="Gly residues" evidence="3">
    <location>
        <begin position="320"/>
        <end position="335"/>
    </location>
</feature>
<dbReference type="PANTHER" id="PTHR13681:SF24">
    <property type="entry name" value="TUDOR DOMAIN-CONTAINING PROTEIN 3"/>
    <property type="match status" value="1"/>
</dbReference>
<dbReference type="Gene3D" id="2.40.50.770">
    <property type="entry name" value="RecQ-mediated genome instability protein Rmi1, C-terminal domain"/>
    <property type="match status" value="1"/>
</dbReference>
<evidence type="ECO:0000259" key="4">
    <source>
        <dbReference type="PROSITE" id="PS50304"/>
    </source>
</evidence>
<dbReference type="EMBL" id="KQ766603">
    <property type="protein sequence ID" value="OAD53647.1"/>
    <property type="molecule type" value="Genomic_DNA"/>
</dbReference>
<dbReference type="PROSITE" id="PS50304">
    <property type="entry name" value="TUDOR"/>
    <property type="match status" value="1"/>
</dbReference>
<proteinExistence type="predicted"/>
<feature type="region of interest" description="Disordered" evidence="3">
    <location>
        <begin position="771"/>
        <end position="915"/>
    </location>
</feature>
<evidence type="ECO:0000256" key="3">
    <source>
        <dbReference type="SAM" id="MobiDB-lite"/>
    </source>
</evidence>
<evidence type="ECO:0000256" key="1">
    <source>
        <dbReference type="ARBA" id="ARBA00004123"/>
    </source>
</evidence>
<dbReference type="PANTHER" id="PTHR13681">
    <property type="entry name" value="SURVIVAL OF MOTOR NEURON-RELATED-SPLICING FACTOR 30-RELATED"/>
    <property type="match status" value="1"/>
</dbReference>
<dbReference type="AlphaFoldDB" id="A0A310S780"/>
<dbReference type="InterPro" id="IPR002999">
    <property type="entry name" value="Tudor"/>
</dbReference>
<gene>
    <name evidence="5" type="ORF">WN48_09660</name>
</gene>
<evidence type="ECO:0000313" key="5">
    <source>
        <dbReference type="EMBL" id="OAD53647.1"/>
    </source>
</evidence>
<dbReference type="InterPro" id="IPR042470">
    <property type="entry name" value="RMI1_N_C_sf"/>
</dbReference>
<dbReference type="GO" id="GO:0005634">
    <property type="term" value="C:nucleus"/>
    <property type="evidence" value="ECO:0007669"/>
    <property type="project" value="UniProtKB-SubCell"/>
</dbReference>
<feature type="compositionally biased region" description="Polar residues" evidence="3">
    <location>
        <begin position="1138"/>
        <end position="1153"/>
    </location>
</feature>
<dbReference type="Gene3D" id="2.30.30.140">
    <property type="match status" value="1"/>
</dbReference>
<dbReference type="InterPro" id="IPR013894">
    <property type="entry name" value="RMI1_OB"/>
</dbReference>
<keyword evidence="6" id="KW-1185">Reference proteome</keyword>
<dbReference type="SMART" id="SM00333">
    <property type="entry name" value="TUDOR"/>
    <property type="match status" value="1"/>
</dbReference>